<accession>A0A0L0QLR8</accession>
<proteinExistence type="predicted"/>
<dbReference type="GeneID" id="66871463"/>
<evidence type="ECO:0000313" key="1">
    <source>
        <dbReference type="EMBL" id="KNE19522.1"/>
    </source>
</evidence>
<dbReference type="GO" id="GO:0016811">
    <property type="term" value="F:hydrolase activity, acting on carbon-nitrogen (but not peptide) bonds, in linear amides"/>
    <property type="evidence" value="ECO:0007669"/>
    <property type="project" value="InterPro"/>
</dbReference>
<sequence length="299" mass="32603">MKKIVRETFILSMSPTNKPVETIASGETVLFETYDCFSNEIKSDKDLFHTVGWDKINPATGPVFVKGASPGDTIKVDILDIKIAHQGVMSITPEMGALAGCFAQEKTKIISIKEGMAVFNETLQLPINPMIGVIGTAPLDEDVPTGTPKDHGGNMDCKRIRKGATLYLPVNVNGALLAMGDAHAVMGDGEVVICGLEIPAEITVKVTVIKGQPYPLPFLADDEYVMTIASSETLDEASKRATKNMHTFLVNEVKMEEHEAAMFLSLGADLKICQIVDPLMTARMELPTWVLEKYNYKLV</sequence>
<organism evidence="1 2">
    <name type="scientific">Virgibacillus pantothenticus</name>
    <dbReference type="NCBI Taxonomy" id="1473"/>
    <lineage>
        <taxon>Bacteria</taxon>
        <taxon>Bacillati</taxon>
        <taxon>Bacillota</taxon>
        <taxon>Bacilli</taxon>
        <taxon>Bacillales</taxon>
        <taxon>Bacillaceae</taxon>
        <taxon>Virgibacillus</taxon>
    </lineage>
</organism>
<dbReference type="AlphaFoldDB" id="A0A0L0QLR8"/>
<protein>
    <submittedName>
        <fullName evidence="1">Acetamidase</fullName>
    </submittedName>
</protein>
<reference evidence="2" key="1">
    <citation type="submission" date="2015-07" db="EMBL/GenBank/DDBJ databases">
        <title>Fjat-10053 dsm26.</title>
        <authorList>
            <person name="Liu B."/>
            <person name="Wang J."/>
            <person name="Zhu Y."/>
            <person name="Liu G."/>
            <person name="Chen Q."/>
            <person name="Chen Z."/>
            <person name="Lan J."/>
            <person name="Che J."/>
            <person name="Ge C."/>
            <person name="Shi H."/>
            <person name="Pan Z."/>
            <person name="Liu X."/>
        </authorList>
    </citation>
    <scope>NUCLEOTIDE SEQUENCE [LARGE SCALE GENOMIC DNA]</scope>
    <source>
        <strain evidence="2">DSM 26</strain>
    </source>
</reference>
<gene>
    <name evidence="1" type="ORF">AFK71_13650</name>
</gene>
<comment type="caution">
    <text evidence="1">The sequence shown here is derived from an EMBL/GenBank/DDBJ whole genome shotgun (WGS) entry which is preliminary data.</text>
</comment>
<dbReference type="OrthoDB" id="9811740at2"/>
<dbReference type="PATRIC" id="fig|1473.5.peg.1343"/>
<dbReference type="Pfam" id="PF03069">
    <property type="entry name" value="FmdA_AmdA"/>
    <property type="match status" value="2"/>
</dbReference>
<dbReference type="EMBL" id="LGTO01000007">
    <property type="protein sequence ID" value="KNE19522.1"/>
    <property type="molecule type" value="Genomic_DNA"/>
</dbReference>
<name>A0A0L0QLR8_VIRPA</name>
<keyword evidence="2" id="KW-1185">Reference proteome</keyword>
<dbReference type="RefSeq" id="WP_050352061.1">
    <property type="nucleotide sequence ID" value="NZ_CP073011.1"/>
</dbReference>
<dbReference type="PANTHER" id="PTHR31891:SF1">
    <property type="entry name" value="FORMAMIDASE C869.04-RELATED"/>
    <property type="match status" value="1"/>
</dbReference>
<evidence type="ECO:0000313" key="2">
    <source>
        <dbReference type="Proteomes" id="UP000036780"/>
    </source>
</evidence>
<dbReference type="PANTHER" id="PTHR31891">
    <property type="entry name" value="FORMAMIDASE C869.04-RELATED"/>
    <property type="match status" value="1"/>
</dbReference>
<dbReference type="Gene3D" id="2.60.120.580">
    <property type="entry name" value="Acetamidase/Formamidase-like domains"/>
    <property type="match status" value="1"/>
</dbReference>
<dbReference type="SUPFAM" id="SSF141130">
    <property type="entry name" value="Acetamidase/Formamidase-like"/>
    <property type="match status" value="1"/>
</dbReference>
<dbReference type="Gene3D" id="3.10.28.20">
    <property type="entry name" value="Acetamidase/Formamidase-like domains"/>
    <property type="match status" value="1"/>
</dbReference>
<dbReference type="Proteomes" id="UP000036780">
    <property type="component" value="Unassembled WGS sequence"/>
</dbReference>
<dbReference type="InterPro" id="IPR004304">
    <property type="entry name" value="FmdA_AmdA"/>
</dbReference>
<dbReference type="Gene3D" id="2.40.10.120">
    <property type="match status" value="1"/>
</dbReference>